<dbReference type="GO" id="GO:0071555">
    <property type="term" value="P:cell wall organization"/>
    <property type="evidence" value="ECO:0007669"/>
    <property type="project" value="UniProtKB-KW"/>
</dbReference>
<dbReference type="PANTHER" id="PTHR16631:SF14">
    <property type="entry name" value="FAMILY 17 GLUCOSIDASE SCW10-RELATED"/>
    <property type="match status" value="1"/>
</dbReference>
<evidence type="ECO:0000256" key="11">
    <source>
        <dbReference type="SAM" id="SignalP"/>
    </source>
</evidence>
<keyword evidence="8" id="KW-0326">Glycosidase</keyword>
<keyword evidence="4" id="KW-0964">Secreted</keyword>
<dbReference type="AlphaFoldDB" id="A0A8E2JJF5"/>
<evidence type="ECO:0000256" key="5">
    <source>
        <dbReference type="ARBA" id="ARBA00022729"/>
    </source>
</evidence>
<evidence type="ECO:0000259" key="12">
    <source>
        <dbReference type="PROSITE" id="PS51910"/>
    </source>
</evidence>
<keyword evidence="3" id="KW-0134">Cell wall</keyword>
<dbReference type="Proteomes" id="UP000250266">
    <property type="component" value="Unassembled WGS sequence"/>
</dbReference>
<keyword evidence="7" id="KW-0325">Glycoprotein</keyword>
<accession>A0A8E2JJF5</accession>
<dbReference type="SUPFAM" id="SSF51445">
    <property type="entry name" value="(Trans)glycosidases"/>
    <property type="match status" value="1"/>
</dbReference>
<evidence type="ECO:0000256" key="7">
    <source>
        <dbReference type="ARBA" id="ARBA00023180"/>
    </source>
</evidence>
<dbReference type="Gene3D" id="3.20.20.80">
    <property type="entry name" value="Glycosidases"/>
    <property type="match status" value="1"/>
</dbReference>
<dbReference type="PANTHER" id="PTHR16631">
    <property type="entry name" value="GLUCAN 1,3-BETA-GLUCOSIDASE"/>
    <property type="match status" value="1"/>
</dbReference>
<feature type="chain" id="PRO_5034807412" evidence="11">
    <location>
        <begin position="20"/>
        <end position="437"/>
    </location>
</feature>
<name>A0A8E2JJF5_9PEZI</name>
<dbReference type="GO" id="GO:0042973">
    <property type="term" value="F:glucan endo-1,3-beta-D-glucosidase activity"/>
    <property type="evidence" value="ECO:0007669"/>
    <property type="project" value="TreeGrafter"/>
</dbReference>
<evidence type="ECO:0000256" key="3">
    <source>
        <dbReference type="ARBA" id="ARBA00022512"/>
    </source>
</evidence>
<keyword evidence="14" id="KW-1185">Reference proteome</keyword>
<dbReference type="GO" id="GO:0005975">
    <property type="term" value="P:carbohydrate metabolic process"/>
    <property type="evidence" value="ECO:0007669"/>
    <property type="project" value="InterPro"/>
</dbReference>
<dbReference type="GO" id="GO:0005576">
    <property type="term" value="C:extracellular region"/>
    <property type="evidence" value="ECO:0007669"/>
    <property type="project" value="TreeGrafter"/>
</dbReference>
<evidence type="ECO:0000256" key="1">
    <source>
        <dbReference type="ARBA" id="ARBA00004191"/>
    </source>
</evidence>
<keyword evidence="6 13" id="KW-0378">Hydrolase</keyword>
<dbReference type="GO" id="GO:0009277">
    <property type="term" value="C:fungal-type cell wall"/>
    <property type="evidence" value="ECO:0007669"/>
    <property type="project" value="TreeGrafter"/>
</dbReference>
<keyword evidence="9" id="KW-0961">Cell wall biogenesis/degradation</keyword>
<gene>
    <name evidence="13" type="ORF">K432DRAFT_422192</name>
</gene>
<dbReference type="OrthoDB" id="941679at2759"/>
<keyword evidence="5 11" id="KW-0732">Signal</keyword>
<dbReference type="InterPro" id="IPR001223">
    <property type="entry name" value="Glyco_hydro18_cat"/>
</dbReference>
<dbReference type="FunFam" id="3.20.20.80:FF:000111">
    <property type="entry name" value="Soluble cell wall protein"/>
    <property type="match status" value="1"/>
</dbReference>
<dbReference type="GO" id="GO:0009986">
    <property type="term" value="C:cell surface"/>
    <property type="evidence" value="ECO:0007669"/>
    <property type="project" value="TreeGrafter"/>
</dbReference>
<organism evidence="13 14">
    <name type="scientific">Lepidopterella palustris CBS 459.81</name>
    <dbReference type="NCBI Taxonomy" id="1314670"/>
    <lineage>
        <taxon>Eukaryota</taxon>
        <taxon>Fungi</taxon>
        <taxon>Dikarya</taxon>
        <taxon>Ascomycota</taxon>
        <taxon>Pezizomycotina</taxon>
        <taxon>Dothideomycetes</taxon>
        <taxon>Pleosporomycetidae</taxon>
        <taxon>Mytilinidiales</taxon>
        <taxon>Argynnaceae</taxon>
        <taxon>Lepidopterella</taxon>
    </lineage>
</organism>
<protein>
    <submittedName>
        <fullName evidence="13">Glycoside hydrolase family 17 protein</fullName>
    </submittedName>
</protein>
<proteinExistence type="inferred from homology"/>
<dbReference type="InterPro" id="IPR050732">
    <property type="entry name" value="Beta-glucan_modifiers"/>
</dbReference>
<evidence type="ECO:0000256" key="10">
    <source>
        <dbReference type="SAM" id="MobiDB-lite"/>
    </source>
</evidence>
<dbReference type="InterPro" id="IPR017853">
    <property type="entry name" value="GH"/>
</dbReference>
<feature type="domain" description="GH18" evidence="12">
    <location>
        <begin position="303"/>
        <end position="437"/>
    </location>
</feature>
<feature type="signal peptide" evidence="11">
    <location>
        <begin position="1"/>
        <end position="19"/>
    </location>
</feature>
<reference evidence="13 14" key="1">
    <citation type="journal article" date="2016" name="Nat. Commun.">
        <title>Ectomycorrhizal ecology is imprinted in the genome of the dominant symbiotic fungus Cenococcum geophilum.</title>
        <authorList>
            <consortium name="DOE Joint Genome Institute"/>
            <person name="Peter M."/>
            <person name="Kohler A."/>
            <person name="Ohm R.A."/>
            <person name="Kuo A."/>
            <person name="Krutzmann J."/>
            <person name="Morin E."/>
            <person name="Arend M."/>
            <person name="Barry K.W."/>
            <person name="Binder M."/>
            <person name="Choi C."/>
            <person name="Clum A."/>
            <person name="Copeland A."/>
            <person name="Grisel N."/>
            <person name="Haridas S."/>
            <person name="Kipfer T."/>
            <person name="LaButti K."/>
            <person name="Lindquist E."/>
            <person name="Lipzen A."/>
            <person name="Maire R."/>
            <person name="Meier B."/>
            <person name="Mihaltcheva S."/>
            <person name="Molinier V."/>
            <person name="Murat C."/>
            <person name="Poggeler S."/>
            <person name="Quandt C.A."/>
            <person name="Sperisen C."/>
            <person name="Tritt A."/>
            <person name="Tisserant E."/>
            <person name="Crous P.W."/>
            <person name="Henrissat B."/>
            <person name="Nehls U."/>
            <person name="Egli S."/>
            <person name="Spatafora J.W."/>
            <person name="Grigoriev I.V."/>
            <person name="Martin F.M."/>
        </authorList>
    </citation>
    <scope>NUCLEOTIDE SEQUENCE [LARGE SCALE GENOMIC DNA]</scope>
    <source>
        <strain evidence="13 14">CBS 459.81</strain>
    </source>
</reference>
<sequence length="437" mass="45552">MKTGFFTFGSLVLLGQAAAQPHKIQHGHPKRDIVTKIFYTTSTVAEVIVWVDTDGVPYSTSTVDGGPATVSTSQLASPTDAASATNVSSFVSYVFASSSTSEAVSAAAVTCTTSTSSFTAPTSIPVQSSTSSPAVSTSSPTALPSFPAPVQSSAAPLSLGALGSSPAASVNAASARAFPIGIAYDPYTGQNLNVMCKSESQIASDFAAMKSYGAVRLYGTDCNQVALGLQHAISQGQKLILGIYIPSEDISQDVQIFSDAVKKYAKGKWDDILLITVGNEKVNDHTLTASAVVDAIGWARGNLTIAHYPGPVGTVDTAPATIGNPQLCEHSDYALVNIHAFFDPNTAAADAGTFVKGQVEQVQKACPNKKVIVTESGWPKRGDTNSRAVPSPANQKAALASLKSVFSDSLILFSAFDDGWKQDSAGTYHAEEYWGFL</sequence>
<evidence type="ECO:0000256" key="8">
    <source>
        <dbReference type="ARBA" id="ARBA00023295"/>
    </source>
</evidence>
<evidence type="ECO:0000256" key="2">
    <source>
        <dbReference type="ARBA" id="ARBA00008773"/>
    </source>
</evidence>
<evidence type="ECO:0000256" key="4">
    <source>
        <dbReference type="ARBA" id="ARBA00022525"/>
    </source>
</evidence>
<comment type="similarity">
    <text evidence="2">Belongs to the glycosyl hydrolase 17 family.</text>
</comment>
<dbReference type="EMBL" id="KV744828">
    <property type="protein sequence ID" value="OCK84875.1"/>
    <property type="molecule type" value="Genomic_DNA"/>
</dbReference>
<evidence type="ECO:0000256" key="9">
    <source>
        <dbReference type="ARBA" id="ARBA00023316"/>
    </source>
</evidence>
<feature type="region of interest" description="Disordered" evidence="10">
    <location>
        <begin position="116"/>
        <end position="142"/>
    </location>
</feature>
<evidence type="ECO:0000256" key="6">
    <source>
        <dbReference type="ARBA" id="ARBA00022801"/>
    </source>
</evidence>
<dbReference type="PROSITE" id="PS51910">
    <property type="entry name" value="GH18_2"/>
    <property type="match status" value="1"/>
</dbReference>
<evidence type="ECO:0000313" key="14">
    <source>
        <dbReference type="Proteomes" id="UP000250266"/>
    </source>
</evidence>
<evidence type="ECO:0000313" key="13">
    <source>
        <dbReference type="EMBL" id="OCK84875.1"/>
    </source>
</evidence>
<comment type="subcellular location">
    <subcellularLocation>
        <location evidence="1">Secreted</location>
        <location evidence="1">Cell wall</location>
    </subcellularLocation>
</comment>